<dbReference type="InterPro" id="IPR017850">
    <property type="entry name" value="Alkaline_phosphatase_core_sf"/>
</dbReference>
<dbReference type="Proteomes" id="UP001596378">
    <property type="component" value="Unassembled WGS sequence"/>
</dbReference>
<sequence length="466" mass="53037">MTVLTNRPNLVLFVTDDQRFDTIAALGNDLISTPNLDELARSGVAFTQAHIPGGTFGAICMPSRAMLHTGKSLFHLANHGWEIPDDHVMLGETLRSAGYRTFATGKWHNGTASHARSFSEGGEIFFGGMADHWNVPVCRYDPSGVYAETARKIDNPFYQNKAKEVHCDHLTPGKHSTELFGDCAVRWLEEEADERPFMMYVAFMAPHDPRSMPDDYRNLYKPEDIPVPDNYREEHPFDYGIRDMRDEVLEAYPRTREAIRHHIAEYYGMISHLDYEVGRVIAALKKAGKYENTIIVFTADHGLALGRHGLMGKQSNYEHSIRVPLLLAGPGIPSNQIRSTYLYLYDLYPTLCELLGIGVPESVEGQSLVPALLDPGLQHREYLGLAYEDAIRGIKNRRYKLLEYRTETVKETQLFDLETDPDERFNLFGLPEYEDVADELRERLHAIRDEGDDLAHPTGIRFWGRY</sequence>
<comment type="similarity">
    <text evidence="2">Belongs to the sulfatase family.</text>
</comment>
<dbReference type="InterPro" id="IPR000917">
    <property type="entry name" value="Sulfatase_N"/>
</dbReference>
<reference evidence="9" key="1">
    <citation type="journal article" date="2019" name="Int. J. Syst. Evol. Microbiol.">
        <title>The Global Catalogue of Microorganisms (GCM) 10K type strain sequencing project: providing services to taxonomists for standard genome sequencing and annotation.</title>
        <authorList>
            <consortium name="The Broad Institute Genomics Platform"/>
            <consortium name="The Broad Institute Genome Sequencing Center for Infectious Disease"/>
            <person name="Wu L."/>
            <person name="Ma J."/>
        </authorList>
    </citation>
    <scope>NUCLEOTIDE SEQUENCE [LARGE SCALE GENOMIC DNA]</scope>
    <source>
        <strain evidence="9">KCTC 12907</strain>
    </source>
</reference>
<keyword evidence="5" id="KW-0378">Hydrolase</keyword>
<dbReference type="Gene3D" id="3.40.720.10">
    <property type="entry name" value="Alkaline Phosphatase, subunit A"/>
    <property type="match status" value="1"/>
</dbReference>
<evidence type="ECO:0000256" key="2">
    <source>
        <dbReference type="ARBA" id="ARBA00008779"/>
    </source>
</evidence>
<keyword evidence="4" id="KW-0732">Signal</keyword>
<evidence type="ECO:0000313" key="9">
    <source>
        <dbReference type="Proteomes" id="UP001596378"/>
    </source>
</evidence>
<evidence type="ECO:0000259" key="7">
    <source>
        <dbReference type="Pfam" id="PF00884"/>
    </source>
</evidence>
<evidence type="ECO:0000256" key="5">
    <source>
        <dbReference type="ARBA" id="ARBA00022801"/>
    </source>
</evidence>
<dbReference type="Pfam" id="PF00884">
    <property type="entry name" value="Sulfatase"/>
    <property type="match status" value="1"/>
</dbReference>
<comment type="caution">
    <text evidence="8">The sequence shown here is derived from an EMBL/GenBank/DDBJ whole genome shotgun (WGS) entry which is preliminary data.</text>
</comment>
<gene>
    <name evidence="8" type="ORF">ACFQMJ_14930</name>
</gene>
<dbReference type="PANTHER" id="PTHR42693:SF42">
    <property type="entry name" value="ARYLSULFATASE G"/>
    <property type="match status" value="1"/>
</dbReference>
<dbReference type="PANTHER" id="PTHR42693">
    <property type="entry name" value="ARYLSULFATASE FAMILY MEMBER"/>
    <property type="match status" value="1"/>
</dbReference>
<evidence type="ECO:0000256" key="6">
    <source>
        <dbReference type="ARBA" id="ARBA00022837"/>
    </source>
</evidence>
<keyword evidence="9" id="KW-1185">Reference proteome</keyword>
<name>A0ABW2FE31_9BACL</name>
<evidence type="ECO:0000256" key="1">
    <source>
        <dbReference type="ARBA" id="ARBA00001913"/>
    </source>
</evidence>
<comment type="cofactor">
    <cofactor evidence="1">
        <name>Ca(2+)</name>
        <dbReference type="ChEBI" id="CHEBI:29108"/>
    </cofactor>
</comment>
<keyword evidence="3" id="KW-0479">Metal-binding</keyword>
<accession>A0ABW2FE31</accession>
<dbReference type="CDD" id="cd16155">
    <property type="entry name" value="sulfatase_like"/>
    <property type="match status" value="1"/>
</dbReference>
<keyword evidence="6" id="KW-0106">Calcium</keyword>
<organism evidence="8 9">
    <name type="scientific">Cohnella cellulosilytica</name>
    <dbReference type="NCBI Taxonomy" id="986710"/>
    <lineage>
        <taxon>Bacteria</taxon>
        <taxon>Bacillati</taxon>
        <taxon>Bacillota</taxon>
        <taxon>Bacilli</taxon>
        <taxon>Bacillales</taxon>
        <taxon>Paenibacillaceae</taxon>
        <taxon>Cohnella</taxon>
    </lineage>
</organism>
<evidence type="ECO:0000256" key="3">
    <source>
        <dbReference type="ARBA" id="ARBA00022723"/>
    </source>
</evidence>
<dbReference type="RefSeq" id="WP_378107307.1">
    <property type="nucleotide sequence ID" value="NZ_JBHSUP010000026.1"/>
</dbReference>
<protein>
    <submittedName>
        <fullName evidence="8">Sulfatase-like hydrolase/transferase</fullName>
    </submittedName>
</protein>
<dbReference type="InterPro" id="IPR050738">
    <property type="entry name" value="Sulfatase"/>
</dbReference>
<proteinExistence type="inferred from homology"/>
<feature type="domain" description="Sulfatase N-terminal" evidence="7">
    <location>
        <begin position="8"/>
        <end position="357"/>
    </location>
</feature>
<dbReference type="SUPFAM" id="SSF53649">
    <property type="entry name" value="Alkaline phosphatase-like"/>
    <property type="match status" value="1"/>
</dbReference>
<evidence type="ECO:0000256" key="4">
    <source>
        <dbReference type="ARBA" id="ARBA00022729"/>
    </source>
</evidence>
<dbReference type="EMBL" id="JBHTAI010000008">
    <property type="protein sequence ID" value="MFC7149817.1"/>
    <property type="molecule type" value="Genomic_DNA"/>
</dbReference>
<evidence type="ECO:0000313" key="8">
    <source>
        <dbReference type="EMBL" id="MFC7149817.1"/>
    </source>
</evidence>